<keyword evidence="2" id="KW-1185">Reference proteome</keyword>
<dbReference type="EMBL" id="BAABHX010000004">
    <property type="protein sequence ID" value="GAA5094824.1"/>
    <property type="molecule type" value="Genomic_DNA"/>
</dbReference>
<evidence type="ECO:0008006" key="3">
    <source>
        <dbReference type="Google" id="ProtNLM"/>
    </source>
</evidence>
<gene>
    <name evidence="1" type="ORF">GCM10023210_26810</name>
</gene>
<name>A0ABP9MGS3_9FLAO</name>
<reference evidence="2" key="1">
    <citation type="journal article" date="2019" name="Int. J. Syst. Evol. Microbiol.">
        <title>The Global Catalogue of Microorganisms (GCM) 10K type strain sequencing project: providing services to taxonomists for standard genome sequencing and annotation.</title>
        <authorList>
            <consortium name="The Broad Institute Genomics Platform"/>
            <consortium name="The Broad Institute Genome Sequencing Center for Infectious Disease"/>
            <person name="Wu L."/>
            <person name="Ma J."/>
        </authorList>
    </citation>
    <scope>NUCLEOTIDE SEQUENCE [LARGE SCALE GENOMIC DNA]</scope>
    <source>
        <strain evidence="2">JCM 18019</strain>
    </source>
</reference>
<accession>A0ABP9MGS3</accession>
<dbReference type="NCBIfam" id="NF047798">
    <property type="entry name" value="leader_Chryseo"/>
    <property type="match status" value="1"/>
</dbReference>
<dbReference type="Proteomes" id="UP001500353">
    <property type="component" value="Unassembled WGS sequence"/>
</dbReference>
<comment type="caution">
    <text evidence="1">The sequence shown here is derived from an EMBL/GenBank/DDBJ whole genome shotgun (WGS) entry which is preliminary data.</text>
</comment>
<dbReference type="RefSeq" id="WP_345204923.1">
    <property type="nucleotide sequence ID" value="NZ_BAABHX010000004.1"/>
</dbReference>
<proteinExistence type="predicted"/>
<evidence type="ECO:0000313" key="2">
    <source>
        <dbReference type="Proteomes" id="UP001500353"/>
    </source>
</evidence>
<evidence type="ECO:0000313" key="1">
    <source>
        <dbReference type="EMBL" id="GAA5094824.1"/>
    </source>
</evidence>
<sequence>MKNLRKLSKQELKSVNGGIVNCPNISMYGYPTPKCPCNPHTQIECNGQCVPKGQLCPTPPIGG</sequence>
<protein>
    <recommendedName>
        <fullName evidence="3">Bacteriocin</fullName>
    </recommendedName>
</protein>
<organism evidence="1 2">
    <name type="scientific">Chryseobacterium ginsengisoli</name>
    <dbReference type="NCBI Taxonomy" id="363853"/>
    <lineage>
        <taxon>Bacteria</taxon>
        <taxon>Pseudomonadati</taxon>
        <taxon>Bacteroidota</taxon>
        <taxon>Flavobacteriia</taxon>
        <taxon>Flavobacteriales</taxon>
        <taxon>Weeksellaceae</taxon>
        <taxon>Chryseobacterium group</taxon>
        <taxon>Chryseobacterium</taxon>
    </lineage>
</organism>
<dbReference type="InterPro" id="IPR058074">
    <property type="entry name" value="Bacteriocin-like"/>
</dbReference>